<organism evidence="4">
    <name type="scientific">Mycoplasma feriruminatoris</name>
    <dbReference type="NCBI Taxonomy" id="1179777"/>
    <lineage>
        <taxon>Bacteria</taxon>
        <taxon>Bacillati</taxon>
        <taxon>Mycoplasmatota</taxon>
        <taxon>Mollicutes</taxon>
        <taxon>Mycoplasmataceae</taxon>
        <taxon>Mycoplasma</taxon>
    </lineage>
</organism>
<dbReference type="AlphaFoldDB" id="A0A654IGY5"/>
<evidence type="ECO:0000313" key="3">
    <source>
        <dbReference type="EMBL" id="VZR75289.1"/>
    </source>
</evidence>
<dbReference type="SMART" id="SM00487">
    <property type="entry name" value="DEXDc"/>
    <property type="match status" value="1"/>
</dbReference>
<dbReference type="EC" id="3.6.4.12" evidence="4"/>
<keyword evidence="4" id="KW-0067">ATP-binding</keyword>
<evidence type="ECO:0000259" key="1">
    <source>
        <dbReference type="SMART" id="SM00487"/>
    </source>
</evidence>
<dbReference type="GO" id="GO:0016787">
    <property type="term" value="F:hydrolase activity"/>
    <property type="evidence" value="ECO:0007669"/>
    <property type="project" value="UniProtKB-KW"/>
</dbReference>
<dbReference type="EMBL" id="LR738858">
    <property type="protein sequence ID" value="VZK65143.1"/>
    <property type="molecule type" value="Genomic_DNA"/>
</dbReference>
<dbReference type="PANTHER" id="PTHR11070">
    <property type="entry name" value="UVRD / RECB / PCRA DNA HELICASE FAMILY MEMBER"/>
    <property type="match status" value="1"/>
</dbReference>
<dbReference type="Pfam" id="PF13245">
    <property type="entry name" value="AAA_19"/>
    <property type="match status" value="1"/>
</dbReference>
<proteinExistence type="predicted"/>
<dbReference type="InterPro" id="IPR027417">
    <property type="entry name" value="P-loop_NTPase"/>
</dbReference>
<feature type="domain" description="Helicase ATP-binding" evidence="1">
    <location>
        <begin position="5"/>
        <end position="174"/>
    </location>
</feature>
<reference evidence="4" key="1">
    <citation type="submission" date="2019-11" db="EMBL/GenBank/DDBJ databases">
        <authorList>
            <person name="Falquet L."/>
            <person name="Falquet L."/>
        </authorList>
    </citation>
    <scope>NUCLEOTIDE SEQUENCE</scope>
    <source>
        <strain evidence="4">G1650</strain>
        <strain evidence="3">G1705</strain>
        <strain evidence="2">G5813/1+2</strain>
    </source>
</reference>
<dbReference type="EMBL" id="LR739234">
    <property type="protein sequence ID" value="VZR97412.1"/>
    <property type="molecule type" value="Genomic_DNA"/>
</dbReference>
<dbReference type="InterPro" id="IPR014001">
    <property type="entry name" value="Helicase_ATP-bd"/>
</dbReference>
<name>A0A654IGY5_9MOLU</name>
<dbReference type="GO" id="GO:0000724">
    <property type="term" value="P:double-strand break repair via homologous recombination"/>
    <property type="evidence" value="ECO:0007669"/>
    <property type="project" value="TreeGrafter"/>
</dbReference>
<protein>
    <submittedName>
        <fullName evidence="4">ATP-dependent helicase/nuclease subunit A</fullName>
        <ecNumber evidence="4">3.6.4.12</ecNumber>
    </submittedName>
</protein>
<accession>A0A654IGY5</accession>
<keyword evidence="4" id="KW-0547">Nucleotide-binding</keyword>
<dbReference type="GO" id="GO:0005524">
    <property type="term" value="F:ATP binding"/>
    <property type="evidence" value="ECO:0007669"/>
    <property type="project" value="InterPro"/>
</dbReference>
<dbReference type="EMBL" id="LR739233">
    <property type="protein sequence ID" value="VZR75289.1"/>
    <property type="molecule type" value="Genomic_DNA"/>
</dbReference>
<evidence type="ECO:0000313" key="2">
    <source>
        <dbReference type="EMBL" id="VZK65143.1"/>
    </source>
</evidence>
<keyword evidence="4" id="KW-0347">Helicase</keyword>
<keyword evidence="4" id="KW-0378">Hydrolase</keyword>
<dbReference type="InterPro" id="IPR000212">
    <property type="entry name" value="DNA_helicase_UvrD/REP"/>
</dbReference>
<dbReference type="Gene3D" id="3.40.50.300">
    <property type="entry name" value="P-loop containing nucleotide triphosphate hydrolases"/>
    <property type="match status" value="1"/>
</dbReference>
<dbReference type="SUPFAM" id="SSF52540">
    <property type="entry name" value="P-loop containing nucleoside triphosphate hydrolases"/>
    <property type="match status" value="1"/>
</dbReference>
<gene>
    <name evidence="4" type="primary">addA</name>
    <name evidence="2" type="ORF">MF5292_00308</name>
    <name evidence="4" type="ORF">MF5293_00308</name>
    <name evidence="3" type="ORF">MF5294_00309</name>
</gene>
<dbReference type="GO" id="GO:0043138">
    <property type="term" value="F:3'-5' DNA helicase activity"/>
    <property type="evidence" value="ECO:0007669"/>
    <property type="project" value="TreeGrafter"/>
</dbReference>
<evidence type="ECO:0000313" key="4">
    <source>
        <dbReference type="EMBL" id="VZR97412.1"/>
    </source>
</evidence>
<dbReference type="PANTHER" id="PTHR11070:SF30">
    <property type="entry name" value="F-BOX DNA HELICASE 1"/>
    <property type="match status" value="1"/>
</dbReference>
<dbReference type="GO" id="GO:0031297">
    <property type="term" value="P:replication fork processing"/>
    <property type="evidence" value="ECO:0007669"/>
    <property type="project" value="TreeGrafter"/>
</dbReference>
<sequence length="192" mass="22113">MNKITYNDLTDEQKQMIELAKQGHNILVDACIGSGKTTAIQVLCDVLPNNLKILYLTFNKLLKLDAKSKIKTQNTKVTNYHGFAYGELKKRGIKTSAADAVKIFLEHKIDIDKYDVLILDEYQDINTEISDMLWIIKEKNPNIQIIAVGDLDQKIYDNTTLDVSKFIDSFIKDYKKVYFTNSFRMQKSMQIC</sequence>
<dbReference type="GO" id="GO:0003677">
    <property type="term" value="F:DNA binding"/>
    <property type="evidence" value="ECO:0007669"/>
    <property type="project" value="InterPro"/>
</dbReference>